<name>A0ABS0D4X5_9NOCA</name>
<reference evidence="3 4" key="1">
    <citation type="submission" date="2020-10" db="EMBL/GenBank/DDBJ databases">
        <title>Identification of Nocardia species via Next-generation sequencing and recognition of intraspecies genetic diversity.</title>
        <authorList>
            <person name="Li P."/>
            <person name="Li P."/>
            <person name="Lu B."/>
        </authorList>
    </citation>
    <scope>NUCLEOTIDE SEQUENCE [LARGE SCALE GENOMIC DNA]</scope>
    <source>
        <strain evidence="3 4">BJ06-0143</strain>
    </source>
</reference>
<protein>
    <recommendedName>
        <fullName evidence="5">PH domain-containing protein</fullName>
    </recommendedName>
</protein>
<evidence type="ECO:0000256" key="2">
    <source>
        <dbReference type="SAM" id="Phobius"/>
    </source>
</evidence>
<keyword evidence="2" id="KW-1133">Transmembrane helix</keyword>
<comment type="caution">
    <text evidence="3">The sequence shown here is derived from an EMBL/GenBank/DDBJ whole genome shotgun (WGS) entry which is preliminary data.</text>
</comment>
<evidence type="ECO:0008006" key="5">
    <source>
        <dbReference type="Google" id="ProtNLM"/>
    </source>
</evidence>
<feature type="compositionally biased region" description="Polar residues" evidence="1">
    <location>
        <begin position="173"/>
        <end position="185"/>
    </location>
</feature>
<evidence type="ECO:0000313" key="4">
    <source>
        <dbReference type="Proteomes" id="UP000707731"/>
    </source>
</evidence>
<dbReference type="Proteomes" id="UP000707731">
    <property type="component" value="Unassembled WGS sequence"/>
</dbReference>
<dbReference type="EMBL" id="JADLQN010000001">
    <property type="protein sequence ID" value="MBF6353536.1"/>
    <property type="molecule type" value="Genomic_DNA"/>
</dbReference>
<keyword evidence="2" id="KW-0472">Membrane</keyword>
<dbReference type="RefSeq" id="WP_195000428.1">
    <property type="nucleotide sequence ID" value="NZ_JADLQN010000001.1"/>
</dbReference>
<accession>A0ABS0D4X5</accession>
<keyword evidence="4" id="KW-1185">Reference proteome</keyword>
<organism evidence="3 4">
    <name type="scientific">Nocardia higoensis</name>
    <dbReference type="NCBI Taxonomy" id="228599"/>
    <lineage>
        <taxon>Bacteria</taxon>
        <taxon>Bacillati</taxon>
        <taxon>Actinomycetota</taxon>
        <taxon>Actinomycetes</taxon>
        <taxon>Mycobacteriales</taxon>
        <taxon>Nocardiaceae</taxon>
        <taxon>Nocardia</taxon>
    </lineage>
</organism>
<evidence type="ECO:0000256" key="1">
    <source>
        <dbReference type="SAM" id="MobiDB-lite"/>
    </source>
</evidence>
<keyword evidence="2" id="KW-0812">Transmembrane</keyword>
<evidence type="ECO:0000313" key="3">
    <source>
        <dbReference type="EMBL" id="MBF6353536.1"/>
    </source>
</evidence>
<gene>
    <name evidence="3" type="ORF">IU449_03055</name>
</gene>
<feature type="transmembrane region" description="Helical" evidence="2">
    <location>
        <begin position="20"/>
        <end position="40"/>
    </location>
</feature>
<proteinExistence type="predicted"/>
<feature type="region of interest" description="Disordered" evidence="1">
    <location>
        <begin position="171"/>
        <end position="218"/>
    </location>
</feature>
<sequence length="218" mass="23297">MDSEKGSSRRPDTVYRSTGATPEALVCCGVVAMVSLIAAVSGVAVLAGAVGTVLFAPIACEMAWAVWRRRPELVIGDEAIEHLSFGRIAWSSVDHVRVSRDGRERVLEIVLRGGSVRACPRVPVRALPVRVQAVVGAIGHHRPEVLVGAERVERQANALGRTLSRGSVVAAEPSQSMSPSATSARAITATVREGHRRRTGLRAAIRRRPARPARPGNR</sequence>
<feature type="compositionally biased region" description="Basic residues" evidence="1">
    <location>
        <begin position="194"/>
        <end position="218"/>
    </location>
</feature>